<reference evidence="3 4" key="1">
    <citation type="submission" date="2023-06" db="EMBL/GenBank/DDBJ databases">
        <title>Altererythrobacter rubellus NBRC 112769 genome.</title>
        <authorList>
            <person name="Zhang K."/>
        </authorList>
    </citation>
    <scope>NUCLEOTIDE SEQUENCE [LARGE SCALE GENOMIC DNA]</scope>
    <source>
        <strain evidence="3 4">NBRC 112769</strain>
    </source>
</reference>
<organism evidence="3 4">
    <name type="scientific">Altererythrobacter rubellus</name>
    <dbReference type="NCBI Taxonomy" id="2173831"/>
    <lineage>
        <taxon>Bacteria</taxon>
        <taxon>Pseudomonadati</taxon>
        <taxon>Pseudomonadota</taxon>
        <taxon>Alphaproteobacteria</taxon>
        <taxon>Sphingomonadales</taxon>
        <taxon>Erythrobacteraceae</taxon>
        <taxon>Altererythrobacter</taxon>
    </lineage>
</organism>
<gene>
    <name evidence="3" type="ORF">QQX03_08975</name>
</gene>
<evidence type="ECO:0000313" key="3">
    <source>
        <dbReference type="EMBL" id="WIW95088.1"/>
    </source>
</evidence>
<feature type="chain" id="PRO_5040826675" evidence="2">
    <location>
        <begin position="20"/>
        <end position="111"/>
    </location>
</feature>
<evidence type="ECO:0000256" key="2">
    <source>
        <dbReference type="SAM" id="SignalP"/>
    </source>
</evidence>
<evidence type="ECO:0000256" key="1">
    <source>
        <dbReference type="SAM" id="MobiDB-lite"/>
    </source>
</evidence>
<protein>
    <submittedName>
        <fullName evidence="3">Uncharacterized protein</fullName>
    </submittedName>
</protein>
<keyword evidence="2" id="KW-0732">Signal</keyword>
<feature type="compositionally biased region" description="Polar residues" evidence="1">
    <location>
        <begin position="20"/>
        <end position="34"/>
    </location>
</feature>
<sequence>MILASAAALAVAVASPALSQSRAVTTSTQTTPSRDFQPVKPDPVITRLNALQQELDALKETAGKQVVVLHFSPTEHPGSPDNNYNTNQAFATDACEKVLGDRFGRMIDYRV</sequence>
<keyword evidence="4" id="KW-1185">Reference proteome</keyword>
<accession>A0A9Y2B6P5</accession>
<name>A0A9Y2B6P5_9SPHN</name>
<proteinExistence type="predicted"/>
<feature type="region of interest" description="Disordered" evidence="1">
    <location>
        <begin position="15"/>
        <end position="41"/>
    </location>
</feature>
<dbReference type="AlphaFoldDB" id="A0A9Y2B6P5"/>
<dbReference type="Proteomes" id="UP001231445">
    <property type="component" value="Chromosome"/>
</dbReference>
<dbReference type="EMBL" id="CP127221">
    <property type="protein sequence ID" value="WIW95088.1"/>
    <property type="molecule type" value="Genomic_DNA"/>
</dbReference>
<dbReference type="RefSeq" id="WP_285975404.1">
    <property type="nucleotide sequence ID" value="NZ_CP127221.1"/>
</dbReference>
<dbReference type="KEGG" id="arue:QQX03_08975"/>
<evidence type="ECO:0000313" key="4">
    <source>
        <dbReference type="Proteomes" id="UP001231445"/>
    </source>
</evidence>
<feature type="signal peptide" evidence="2">
    <location>
        <begin position="1"/>
        <end position="19"/>
    </location>
</feature>